<evidence type="ECO:0000313" key="6">
    <source>
        <dbReference type="Proteomes" id="UP000726105"/>
    </source>
</evidence>
<name>A0A935M8Q4_9MICO</name>
<organism evidence="3 6">
    <name type="scientific">Candidatus Phosphoribacter hodrii</name>
    <dbReference type="NCBI Taxonomy" id="2953743"/>
    <lineage>
        <taxon>Bacteria</taxon>
        <taxon>Bacillati</taxon>
        <taxon>Actinomycetota</taxon>
        <taxon>Actinomycetes</taxon>
        <taxon>Micrococcales</taxon>
        <taxon>Dermatophilaceae</taxon>
        <taxon>Candidatus Phosphoribacter</taxon>
    </lineage>
</organism>
<dbReference type="EMBL" id="JADKGK010000024">
    <property type="protein sequence ID" value="MBL0004956.1"/>
    <property type="molecule type" value="Genomic_DNA"/>
</dbReference>
<comment type="caution">
    <text evidence="3">The sequence shown here is derived from an EMBL/GenBank/DDBJ whole genome shotgun (WGS) entry which is preliminary data.</text>
</comment>
<evidence type="ECO:0000313" key="4">
    <source>
        <dbReference type="EMBL" id="MBL0004956.1"/>
    </source>
</evidence>
<dbReference type="Proteomes" id="UP000886632">
    <property type="component" value="Unassembled WGS sequence"/>
</dbReference>
<dbReference type="NCBIfam" id="TIGR03930">
    <property type="entry name" value="WXG100_ESAT6"/>
    <property type="match status" value="1"/>
</dbReference>
<dbReference type="EMBL" id="JADIXZ010000004">
    <property type="protein sequence ID" value="MBK6301236.1"/>
    <property type="molecule type" value="Genomic_DNA"/>
</dbReference>
<proteinExistence type="inferred from homology"/>
<accession>A0A935M8Q4</accession>
<dbReference type="Proteomes" id="UP000718281">
    <property type="component" value="Unassembled WGS sequence"/>
</dbReference>
<evidence type="ECO:0000313" key="5">
    <source>
        <dbReference type="Proteomes" id="UP000718281"/>
    </source>
</evidence>
<protein>
    <recommendedName>
        <fullName evidence="1">ESAT-6-like protein</fullName>
    </recommendedName>
</protein>
<dbReference type="InterPro" id="IPR036689">
    <property type="entry name" value="ESAT-6-like_sf"/>
</dbReference>
<sequence>MAFTVDTDRIHTASADIGRIAGDIESSVAEMTGRLSALSSSWTGTAATEWQGVLSEWRGLQTRLREDLVTIGQLTARAGTSYQQTEDSVRGLFVH</sequence>
<dbReference type="EMBL" id="JADJIB010000001">
    <property type="protein sequence ID" value="MBK7271963.1"/>
    <property type="molecule type" value="Genomic_DNA"/>
</dbReference>
<reference evidence="5 6" key="1">
    <citation type="submission" date="2020-10" db="EMBL/GenBank/DDBJ databases">
        <title>Connecting structure to function with the recovery of over 1000 high-quality activated sludge metagenome-assembled genomes encoding full-length rRNA genes using long-read sequencing.</title>
        <authorList>
            <person name="Singleton C.M."/>
            <person name="Petriglieri F."/>
            <person name="Kristensen J.M."/>
            <person name="Kirkegaard R.H."/>
            <person name="Michaelsen T.Y."/>
            <person name="Andersen M.H."/>
            <person name="Karst S.M."/>
            <person name="Dueholm M.S."/>
            <person name="Nielsen P.H."/>
            <person name="Albertsen M."/>
        </authorList>
    </citation>
    <scope>NUCLEOTIDE SEQUENCE [LARGE SCALE GENOMIC DNA]</scope>
    <source>
        <strain evidence="2">AalE_18-Q3-R2-46_BAT3C.188</strain>
        <strain evidence="3">Ega_18-Q3-R5-49_MAXAC.001</strain>
        <strain evidence="4">Ribe_18-Q3-R11-54_MAXAC.001</strain>
    </source>
</reference>
<dbReference type="AlphaFoldDB" id="A0A935M8Q4"/>
<gene>
    <name evidence="2" type="ORF">IPF40_09360</name>
    <name evidence="3" type="ORF">IPI13_01930</name>
    <name evidence="4" type="ORF">IPP00_13580</name>
</gene>
<dbReference type="Pfam" id="PF06013">
    <property type="entry name" value="WXG100"/>
    <property type="match status" value="1"/>
</dbReference>
<dbReference type="Proteomes" id="UP000726105">
    <property type="component" value="Unassembled WGS sequence"/>
</dbReference>
<evidence type="ECO:0000313" key="3">
    <source>
        <dbReference type="EMBL" id="MBK7271963.1"/>
    </source>
</evidence>
<evidence type="ECO:0000256" key="1">
    <source>
        <dbReference type="RuleBase" id="RU362001"/>
    </source>
</evidence>
<evidence type="ECO:0000313" key="2">
    <source>
        <dbReference type="EMBL" id="MBK6301236.1"/>
    </source>
</evidence>
<dbReference type="SUPFAM" id="SSF140453">
    <property type="entry name" value="EsxAB dimer-like"/>
    <property type="match status" value="1"/>
</dbReference>
<dbReference type="Gene3D" id="1.10.287.1060">
    <property type="entry name" value="ESAT-6-like"/>
    <property type="match status" value="1"/>
</dbReference>
<comment type="similarity">
    <text evidence="1">Belongs to the WXG100 family.</text>
</comment>
<dbReference type="InterPro" id="IPR010310">
    <property type="entry name" value="T7SS_ESAT-6-like"/>
</dbReference>